<gene>
    <name evidence="3" type="ORF">GCM10010227_28910</name>
    <name evidence="2" type="ORF">Sgou_23650</name>
</gene>
<dbReference type="EMBL" id="BMSC01000007">
    <property type="protein sequence ID" value="GGU72727.1"/>
    <property type="molecule type" value="Genomic_DNA"/>
</dbReference>
<evidence type="ECO:0000313" key="2">
    <source>
        <dbReference type="EMBL" id="GFH77695.1"/>
    </source>
</evidence>
<reference evidence="3" key="3">
    <citation type="submission" date="2020-09" db="EMBL/GenBank/DDBJ databases">
        <authorList>
            <person name="Sun Q."/>
            <person name="Ohkuma M."/>
        </authorList>
    </citation>
    <scope>NUCLEOTIDE SEQUENCE</scope>
    <source>
        <strain evidence="3">JCM 4136</strain>
    </source>
</reference>
<feature type="region of interest" description="Disordered" evidence="1">
    <location>
        <begin position="21"/>
        <end position="61"/>
    </location>
</feature>
<sequence>MRGAMNEGIAAAMKVFQATSLVPTGREGGGGGGRGEGPHELGTGRAPPRPVRSARWFDRRA</sequence>
<dbReference type="AlphaFoldDB" id="A0A8H9HKP9"/>
<keyword evidence="4" id="KW-1185">Reference proteome</keyword>
<reference evidence="2 4" key="2">
    <citation type="submission" date="2020-02" db="EMBL/GenBank/DDBJ databases">
        <title>Whole genome shotgun sequence of Streptomyces gougerotii NBRC 13043.</title>
        <authorList>
            <person name="Ichikawa N."/>
            <person name="Komaki H."/>
            <person name="Tamura T."/>
        </authorList>
    </citation>
    <scope>NUCLEOTIDE SEQUENCE [LARGE SCALE GENOMIC DNA]</scope>
    <source>
        <strain evidence="2 4">NBRC 13043</strain>
    </source>
</reference>
<name>A0A8H9HKP9_9ACTN</name>
<evidence type="ECO:0000313" key="4">
    <source>
        <dbReference type="Proteomes" id="UP000480804"/>
    </source>
</evidence>
<protein>
    <submittedName>
        <fullName evidence="3">Uncharacterized protein</fullName>
    </submittedName>
</protein>
<dbReference type="Proteomes" id="UP000660975">
    <property type="component" value="Unassembled WGS sequence"/>
</dbReference>
<reference evidence="3" key="1">
    <citation type="journal article" date="2014" name="Int. J. Syst. Evol. Microbiol.">
        <title>Complete genome sequence of Corynebacterium casei LMG S-19264T (=DSM 44701T), isolated from a smear-ripened cheese.</title>
        <authorList>
            <consortium name="US DOE Joint Genome Institute (JGI-PGF)"/>
            <person name="Walter F."/>
            <person name="Albersmeier A."/>
            <person name="Kalinowski J."/>
            <person name="Ruckert C."/>
        </authorList>
    </citation>
    <scope>NUCLEOTIDE SEQUENCE</scope>
    <source>
        <strain evidence="3">JCM 4136</strain>
    </source>
</reference>
<organism evidence="3 5">
    <name type="scientific">Streptomyces gougerotii</name>
    <dbReference type="NCBI Taxonomy" id="53448"/>
    <lineage>
        <taxon>Bacteria</taxon>
        <taxon>Bacillati</taxon>
        <taxon>Actinomycetota</taxon>
        <taxon>Actinomycetes</taxon>
        <taxon>Kitasatosporales</taxon>
        <taxon>Streptomycetaceae</taxon>
        <taxon>Streptomyces</taxon>
        <taxon>Streptomyces diastaticus group</taxon>
    </lineage>
</organism>
<accession>A0A8H9HKP9</accession>
<dbReference type="EMBL" id="BLLO01000017">
    <property type="protein sequence ID" value="GFH77695.1"/>
    <property type="molecule type" value="Genomic_DNA"/>
</dbReference>
<proteinExistence type="predicted"/>
<evidence type="ECO:0000256" key="1">
    <source>
        <dbReference type="SAM" id="MobiDB-lite"/>
    </source>
</evidence>
<evidence type="ECO:0000313" key="5">
    <source>
        <dbReference type="Proteomes" id="UP000660975"/>
    </source>
</evidence>
<comment type="caution">
    <text evidence="3">The sequence shown here is derived from an EMBL/GenBank/DDBJ whole genome shotgun (WGS) entry which is preliminary data.</text>
</comment>
<feature type="compositionally biased region" description="Gly residues" evidence="1">
    <location>
        <begin position="26"/>
        <end position="35"/>
    </location>
</feature>
<dbReference type="Proteomes" id="UP000480804">
    <property type="component" value="Unassembled WGS sequence"/>
</dbReference>
<evidence type="ECO:0000313" key="3">
    <source>
        <dbReference type="EMBL" id="GGU72727.1"/>
    </source>
</evidence>